<evidence type="ECO:0000313" key="10">
    <source>
        <dbReference type="Proteomes" id="UP000682951"/>
    </source>
</evidence>
<keyword evidence="10" id="KW-1185">Reference proteome</keyword>
<evidence type="ECO:0000313" key="9">
    <source>
        <dbReference type="EMBL" id="MBR8463679.1"/>
    </source>
</evidence>
<feature type="transmembrane region" description="Helical" evidence="7">
    <location>
        <begin position="30"/>
        <end position="47"/>
    </location>
</feature>
<dbReference type="EMBL" id="JAGSSW010000003">
    <property type="protein sequence ID" value="MBR8463679.1"/>
    <property type="molecule type" value="Genomic_DNA"/>
</dbReference>
<feature type="transmembrane region" description="Helical" evidence="7">
    <location>
        <begin position="119"/>
        <end position="140"/>
    </location>
</feature>
<feature type="transmembrane region" description="Helical" evidence="7">
    <location>
        <begin position="91"/>
        <end position="113"/>
    </location>
</feature>
<feature type="domain" description="Glycine transporter" evidence="8">
    <location>
        <begin position="6"/>
        <end position="73"/>
    </location>
</feature>
<comment type="subcellular location">
    <subcellularLocation>
        <location evidence="1">Cell membrane</location>
        <topology evidence="1">Multi-pass membrane protein</topology>
    </subcellularLocation>
</comment>
<feature type="transmembrane region" description="Helical" evidence="7">
    <location>
        <begin position="59"/>
        <end position="79"/>
    </location>
</feature>
<dbReference type="RefSeq" id="WP_212141787.1">
    <property type="nucleotide sequence ID" value="NZ_JAGSSW010000003.1"/>
</dbReference>
<evidence type="ECO:0000259" key="8">
    <source>
        <dbReference type="Pfam" id="PF03458"/>
    </source>
</evidence>
<evidence type="ECO:0000256" key="3">
    <source>
        <dbReference type="ARBA" id="ARBA00022475"/>
    </source>
</evidence>
<reference evidence="9 10" key="1">
    <citation type="submission" date="2021-04" db="EMBL/GenBank/DDBJ databases">
        <title>Molecular and phenotypic characterization and identification of bacterial isolates recovered from the Anatolian ground squirrels (Spermophilus xanthoprymnus) and which have the potential to form a new species in the Campylobacter genus.</title>
        <authorList>
            <person name="Aydin F."/>
            <person name="Abay S."/>
            <person name="Kayman T."/>
            <person name="Karakaya E."/>
            <person name="Mustak H.K."/>
            <person name="Mustak I.B."/>
            <person name="Bilgin N."/>
            <person name="Duzler A."/>
            <person name="Sahin O."/>
            <person name="Guran O."/>
            <person name="Saticioglu I.B."/>
        </authorList>
    </citation>
    <scope>NUCLEOTIDE SEQUENCE [LARGE SCALE GENOMIC DNA]</scope>
    <source>
        <strain evidence="10">faydin-G24</strain>
    </source>
</reference>
<evidence type="ECO:0000256" key="7">
    <source>
        <dbReference type="SAM" id="Phobius"/>
    </source>
</evidence>
<feature type="transmembrane region" description="Helical" evidence="7">
    <location>
        <begin position="6"/>
        <end position="23"/>
    </location>
</feature>
<evidence type="ECO:0000256" key="1">
    <source>
        <dbReference type="ARBA" id="ARBA00004651"/>
    </source>
</evidence>
<feature type="domain" description="Glycine transporter" evidence="8">
    <location>
        <begin position="95"/>
        <end position="168"/>
    </location>
</feature>
<comment type="similarity">
    <text evidence="2">Belongs to the UPF0126 family.</text>
</comment>
<evidence type="ECO:0000256" key="5">
    <source>
        <dbReference type="ARBA" id="ARBA00022989"/>
    </source>
</evidence>
<gene>
    <name evidence="9" type="ORF">KDD93_03705</name>
</gene>
<evidence type="ECO:0000256" key="6">
    <source>
        <dbReference type="ARBA" id="ARBA00023136"/>
    </source>
</evidence>
<dbReference type="Pfam" id="PF03458">
    <property type="entry name" value="Gly_transporter"/>
    <property type="match status" value="2"/>
</dbReference>
<keyword evidence="6 7" id="KW-0472">Membrane</keyword>
<organism evidence="9 10">
    <name type="scientific">Campylobacter anatolicus</name>
    <dbReference type="NCBI Taxonomy" id="2829105"/>
    <lineage>
        <taxon>Bacteria</taxon>
        <taxon>Pseudomonadati</taxon>
        <taxon>Campylobacterota</taxon>
        <taxon>Epsilonproteobacteria</taxon>
        <taxon>Campylobacterales</taxon>
        <taxon>Campylobacteraceae</taxon>
        <taxon>Campylobacter</taxon>
    </lineage>
</organism>
<proteinExistence type="inferred from homology"/>
<evidence type="ECO:0000256" key="4">
    <source>
        <dbReference type="ARBA" id="ARBA00022692"/>
    </source>
</evidence>
<protein>
    <submittedName>
        <fullName evidence="9">TRIC cation channel family protein</fullName>
    </submittedName>
</protein>
<dbReference type="PANTHER" id="PTHR30506">
    <property type="entry name" value="INNER MEMBRANE PROTEIN"/>
    <property type="match status" value="1"/>
</dbReference>
<dbReference type="Proteomes" id="UP000682951">
    <property type="component" value="Unassembled WGS sequence"/>
</dbReference>
<keyword evidence="3" id="KW-1003">Cell membrane</keyword>
<keyword evidence="4 7" id="KW-0812">Transmembrane</keyword>
<feature type="transmembrane region" description="Helical" evidence="7">
    <location>
        <begin position="152"/>
        <end position="171"/>
    </location>
</feature>
<evidence type="ECO:0000256" key="2">
    <source>
        <dbReference type="ARBA" id="ARBA00008193"/>
    </source>
</evidence>
<sequence>MDIILVIEYVGIASASLSGFLFAVKKDCDWLGAFVAAFLTALGGGIVRDVLVGRDVYSFTNYMPISIVIVMLFISHSLKFHHKREELEKKFIFIFADAIDVICFSIVGSMVALEYGYNVFGVVMIAFCNGVGGGILRDILLNEIPWFLRTGLYGTISMFVGFCYFLLHYFGYIELPFVLTLLALGLIMRMVAYYRGWKLPDL</sequence>
<keyword evidence="5 7" id="KW-1133">Transmembrane helix</keyword>
<dbReference type="PANTHER" id="PTHR30506:SF3">
    <property type="entry name" value="UPF0126 INNER MEMBRANE PROTEIN YADS-RELATED"/>
    <property type="match status" value="1"/>
</dbReference>
<feature type="transmembrane region" description="Helical" evidence="7">
    <location>
        <begin position="177"/>
        <end position="194"/>
    </location>
</feature>
<name>A0ABS5HHC8_9BACT</name>
<accession>A0ABS5HHC8</accession>
<dbReference type="InterPro" id="IPR005115">
    <property type="entry name" value="Gly_transporter"/>
</dbReference>
<comment type="caution">
    <text evidence="9">The sequence shown here is derived from an EMBL/GenBank/DDBJ whole genome shotgun (WGS) entry which is preliminary data.</text>
</comment>